<dbReference type="Pfam" id="PF00343">
    <property type="entry name" value="Phosphorylase"/>
    <property type="match status" value="1"/>
</dbReference>
<comment type="similarity">
    <text evidence="2 9">Belongs to the glycogen phosphorylase family.</text>
</comment>
<evidence type="ECO:0000256" key="6">
    <source>
        <dbReference type="ARBA" id="ARBA00022898"/>
    </source>
</evidence>
<dbReference type="PANTHER" id="PTHR11468:SF3">
    <property type="entry name" value="GLYCOGEN PHOSPHORYLASE, LIVER FORM"/>
    <property type="match status" value="1"/>
</dbReference>
<evidence type="ECO:0000256" key="3">
    <source>
        <dbReference type="ARBA" id="ARBA00022600"/>
    </source>
</evidence>
<evidence type="ECO:0000313" key="10">
    <source>
        <dbReference type="EMBL" id="MCU7377233.1"/>
    </source>
</evidence>
<dbReference type="CDD" id="cd04300">
    <property type="entry name" value="GT35_Glycogen_Phosphorylase"/>
    <property type="match status" value="1"/>
</dbReference>
<dbReference type="EMBL" id="JAOSHN010000001">
    <property type="protein sequence ID" value="MCU7377233.1"/>
    <property type="molecule type" value="Genomic_DNA"/>
</dbReference>
<feature type="modified residue" description="N6-(pyridoxal phosphate)lysine" evidence="8">
    <location>
        <position position="657"/>
    </location>
</feature>
<dbReference type="GO" id="GO:0005980">
    <property type="term" value="P:glycogen catabolic process"/>
    <property type="evidence" value="ECO:0007669"/>
    <property type="project" value="TreeGrafter"/>
</dbReference>
<dbReference type="SUPFAM" id="SSF53756">
    <property type="entry name" value="UDP-Glycosyltransferase/glycogen phosphorylase"/>
    <property type="match status" value="1"/>
</dbReference>
<dbReference type="Gene3D" id="3.40.50.2000">
    <property type="entry name" value="Glycogen Phosphorylase B"/>
    <property type="match status" value="2"/>
</dbReference>
<comment type="function">
    <text evidence="9">Allosteric enzyme that catalyzes the rate-limiting step in glycogen catabolism, the phosphorolytic cleavage of glycogen to produce glucose-1-phosphate, and plays a central role in maintaining cellular and organismal glucose homeostasis.</text>
</comment>
<dbReference type="PIRSF" id="PIRSF000460">
    <property type="entry name" value="Pprylas_GlgP"/>
    <property type="match status" value="1"/>
</dbReference>
<keyword evidence="11" id="KW-1185">Reference proteome</keyword>
<keyword evidence="5 9" id="KW-0808">Transferase</keyword>
<dbReference type="NCBIfam" id="TIGR02093">
    <property type="entry name" value="P_ylase"/>
    <property type="match status" value="1"/>
</dbReference>
<evidence type="ECO:0000256" key="7">
    <source>
        <dbReference type="ARBA" id="ARBA00023277"/>
    </source>
</evidence>
<comment type="caution">
    <text evidence="10">The sequence shown here is derived from an EMBL/GenBank/DDBJ whole genome shotgun (WGS) entry which is preliminary data.</text>
</comment>
<dbReference type="Proteomes" id="UP001065549">
    <property type="component" value="Unassembled WGS sequence"/>
</dbReference>
<proteinExistence type="inferred from homology"/>
<reference evidence="10" key="1">
    <citation type="submission" date="2022-09" db="EMBL/GenBank/DDBJ databases">
        <title>Culturomic study of gut microbiota in children with autism spectrum disorder.</title>
        <authorList>
            <person name="Efimov B.A."/>
            <person name="Chaplin A.V."/>
            <person name="Sokolova S.R."/>
            <person name="Pikina A.P."/>
            <person name="Korzhanova M."/>
            <person name="Belova V."/>
            <person name="Korostin D."/>
        </authorList>
    </citation>
    <scope>NUCLEOTIDE SEQUENCE</scope>
    <source>
        <strain evidence="10">ASD5510</strain>
    </source>
</reference>
<evidence type="ECO:0000256" key="5">
    <source>
        <dbReference type="ARBA" id="ARBA00022679"/>
    </source>
</evidence>
<evidence type="ECO:0000313" key="11">
    <source>
        <dbReference type="Proteomes" id="UP001065549"/>
    </source>
</evidence>
<dbReference type="GO" id="GO:0008184">
    <property type="term" value="F:glycogen phosphorylase activity"/>
    <property type="evidence" value="ECO:0007669"/>
    <property type="project" value="InterPro"/>
</dbReference>
<dbReference type="InterPro" id="IPR011833">
    <property type="entry name" value="Glycg_phsphrylas"/>
</dbReference>
<dbReference type="AlphaFoldDB" id="A0A9J6QJE4"/>
<dbReference type="GO" id="GO:0030170">
    <property type="term" value="F:pyridoxal phosphate binding"/>
    <property type="evidence" value="ECO:0007669"/>
    <property type="project" value="InterPro"/>
</dbReference>
<dbReference type="PANTHER" id="PTHR11468">
    <property type="entry name" value="GLYCOGEN PHOSPHORYLASE"/>
    <property type="match status" value="1"/>
</dbReference>
<evidence type="ECO:0000256" key="2">
    <source>
        <dbReference type="ARBA" id="ARBA00006047"/>
    </source>
</evidence>
<sequence length="804" mass="92209">MFASKDDFKEQYLAEFTKTMAKPFEECTKRERYEVLAKMICSRAAKLHTETRLRHISQQRKQVYYFSMEFLIGRLLNNYLINLGIEETVRRGLKELGEDLDQLLPMEPDPGLGNGGLGRLAACFLDSMAYLDLAGMGMGARYRFGLFKQTIEDGRQTEEPDPWLVNGYPWEIRNSDSAVSVHFGGKVERTYEDGKINFEHTAYQTVLAVPYDVPIVGYDGKTVNMLRLWQAEPAEEKIDLAAFNNGKYSEAVRERNEIEAITAILYPDDSTPAGKELRLKQEYFLTAAGIASIIDNYKHQYGADNWRAFSDRTAIHTNDTHPALCVPELMRILLDQENLEWDDAWDIVTKTISFTNHTIMPEALEKWPIDLIQRLLPRVYMIIEEIDRRYRENIDRSQADWQDRTRSSAILWDGQVRMANLSIIGSHSVNGVASIHTNILKHDVFQTFYQESPDKFNNKTNGVSHRRFLLEANPALGRLITTSIGPEWISNAYHLENLLPYANDDLFLNQLEKIKYVQKCRLAEYIKEHNGITVDPASIFDVQVKRIHAYKRQLLNMIKIIYLYNRLKKEPDLDLHPHTFLFSGKAAQSYEFAKEVIRLIHAMADVVNHDAQIGGKLKVVFLENLSVSIGQLIYPAADISEQISTAGKEASGTGNMKFMFNGALTLGTMDGANVEIHQLVGDDNMFLFGLTSSQVTDLRGNYRSLDICEHSSALMEIIDQLVNGFFGSDKDAFWSIHDALIRYNDEYFVLADFEDYMRAFFEADQAYTDRRRWNKMALTNIAMAGHFSSDRTISQYAKEIWKIK</sequence>
<keyword evidence="6 8" id="KW-0663">Pyridoxal phosphate</keyword>
<keyword evidence="4 9" id="KW-0328">Glycosyltransferase</keyword>
<organism evidence="10 11">
    <name type="scientific">Hominibacterium faecale</name>
    <dbReference type="NCBI Taxonomy" id="2839743"/>
    <lineage>
        <taxon>Bacteria</taxon>
        <taxon>Bacillati</taxon>
        <taxon>Bacillota</taxon>
        <taxon>Clostridia</taxon>
        <taxon>Peptostreptococcales</taxon>
        <taxon>Anaerovoracaceae</taxon>
        <taxon>Hominibacterium</taxon>
    </lineage>
</organism>
<dbReference type="EC" id="2.4.1.1" evidence="9"/>
<accession>A0A9J6QJE4</accession>
<evidence type="ECO:0000256" key="9">
    <source>
        <dbReference type="RuleBase" id="RU000587"/>
    </source>
</evidence>
<dbReference type="RefSeq" id="WP_253020672.1">
    <property type="nucleotide sequence ID" value="NZ_JAOSHN010000001.1"/>
</dbReference>
<evidence type="ECO:0000256" key="4">
    <source>
        <dbReference type="ARBA" id="ARBA00022676"/>
    </source>
</evidence>
<keyword evidence="7 9" id="KW-0119">Carbohydrate metabolism</keyword>
<keyword evidence="3" id="KW-0321">Glycogen metabolism</keyword>
<dbReference type="GO" id="GO:0005737">
    <property type="term" value="C:cytoplasm"/>
    <property type="evidence" value="ECO:0007669"/>
    <property type="project" value="TreeGrafter"/>
</dbReference>
<dbReference type="InterPro" id="IPR000811">
    <property type="entry name" value="Glyco_trans_35"/>
</dbReference>
<dbReference type="FunFam" id="3.40.50.2000:FF:000807">
    <property type="entry name" value="Alpha-glucan phosphorylase 2, cytosolic"/>
    <property type="match status" value="1"/>
</dbReference>
<evidence type="ECO:0000256" key="8">
    <source>
        <dbReference type="PIRSR" id="PIRSR000460-1"/>
    </source>
</evidence>
<dbReference type="FunFam" id="3.40.50.2000:FF:000005">
    <property type="entry name" value="Alpha-1,4 glucan phosphorylase"/>
    <property type="match status" value="1"/>
</dbReference>
<comment type="catalytic activity">
    <reaction evidence="9">
        <text>[(1-&gt;4)-alpha-D-glucosyl](n) + phosphate = [(1-&gt;4)-alpha-D-glucosyl](n-1) + alpha-D-glucose 1-phosphate</text>
        <dbReference type="Rhea" id="RHEA:41732"/>
        <dbReference type="Rhea" id="RHEA-COMP:9584"/>
        <dbReference type="Rhea" id="RHEA-COMP:9586"/>
        <dbReference type="ChEBI" id="CHEBI:15444"/>
        <dbReference type="ChEBI" id="CHEBI:43474"/>
        <dbReference type="ChEBI" id="CHEBI:58601"/>
        <dbReference type="EC" id="2.4.1.1"/>
    </reaction>
</comment>
<gene>
    <name evidence="10" type="ORF">OBO34_02570</name>
</gene>
<evidence type="ECO:0000256" key="1">
    <source>
        <dbReference type="ARBA" id="ARBA00001933"/>
    </source>
</evidence>
<protein>
    <recommendedName>
        <fullName evidence="9">Alpha-1,4 glucan phosphorylase</fullName>
        <ecNumber evidence="9">2.4.1.1</ecNumber>
    </recommendedName>
</protein>
<comment type="cofactor">
    <cofactor evidence="1 9">
        <name>pyridoxal 5'-phosphate</name>
        <dbReference type="ChEBI" id="CHEBI:597326"/>
    </cofactor>
</comment>
<name>A0A9J6QJE4_9FIRM</name>